<protein>
    <submittedName>
        <fullName evidence="3">Serine carboxypeptidases (Lysosomal cathepsin A)</fullName>
    </submittedName>
</protein>
<evidence type="ECO:0000256" key="1">
    <source>
        <dbReference type="ARBA" id="ARBA00009431"/>
    </source>
</evidence>
<dbReference type="Gene3D" id="3.40.50.1820">
    <property type="entry name" value="alpha/beta hydrolase"/>
    <property type="match status" value="1"/>
</dbReference>
<dbReference type="STRING" id="429701.A0A2G9G0W3"/>
<evidence type="ECO:0000313" key="3">
    <source>
        <dbReference type="EMBL" id="PIM98942.1"/>
    </source>
</evidence>
<dbReference type="PANTHER" id="PTHR11802">
    <property type="entry name" value="SERINE PROTEASE FAMILY S10 SERINE CARBOXYPEPTIDASE"/>
    <property type="match status" value="1"/>
</dbReference>
<proteinExistence type="inferred from homology"/>
<dbReference type="GO" id="GO:0016747">
    <property type="term" value="F:acyltransferase activity, transferring groups other than amino-acyl groups"/>
    <property type="evidence" value="ECO:0007669"/>
    <property type="project" value="TreeGrafter"/>
</dbReference>
<evidence type="ECO:0000313" key="4">
    <source>
        <dbReference type="Proteomes" id="UP000231279"/>
    </source>
</evidence>
<dbReference type="InterPro" id="IPR029058">
    <property type="entry name" value="AB_hydrolase_fold"/>
</dbReference>
<dbReference type="InterPro" id="IPR001563">
    <property type="entry name" value="Peptidase_S10"/>
</dbReference>
<keyword evidence="3" id="KW-0121">Carboxypeptidase</keyword>
<comment type="similarity">
    <text evidence="1">Belongs to the peptidase S10 family.</text>
</comment>
<gene>
    <name evidence="3" type="ORF">CDL12_28566</name>
</gene>
<dbReference type="OrthoDB" id="901533at2759"/>
<reference evidence="4" key="1">
    <citation type="journal article" date="2018" name="Gigascience">
        <title>Genome assembly of the Pink Ipe (Handroanthus impetiginosus, Bignoniaceae), a highly valued, ecologically keystone Neotropical timber forest tree.</title>
        <authorList>
            <person name="Silva-Junior O.B."/>
            <person name="Grattapaglia D."/>
            <person name="Novaes E."/>
            <person name="Collevatti R.G."/>
        </authorList>
    </citation>
    <scope>NUCLEOTIDE SEQUENCE [LARGE SCALE GENOMIC DNA]</scope>
    <source>
        <strain evidence="4">cv. UFG-1</strain>
    </source>
</reference>
<dbReference type="FunFam" id="3.40.50.1820:FF:000072">
    <property type="entry name" value="Serine carboxypeptidase-like 19"/>
    <property type="match status" value="1"/>
</dbReference>
<dbReference type="GO" id="GO:0006508">
    <property type="term" value="P:proteolysis"/>
    <property type="evidence" value="ECO:0007669"/>
    <property type="project" value="InterPro"/>
</dbReference>
<comment type="caution">
    <text evidence="3">The sequence shown here is derived from an EMBL/GenBank/DDBJ whole genome shotgun (WGS) entry which is preliminary data.</text>
</comment>
<name>A0A2G9G0W3_9LAMI</name>
<accession>A0A2G9G0W3</accession>
<dbReference type="PANTHER" id="PTHR11802:SF224">
    <property type="entry name" value="SERINE CARBOXYPEPTIDASE-LIKE 7 ISOFORM X1"/>
    <property type="match status" value="1"/>
</dbReference>
<keyword evidence="4" id="KW-1185">Reference proteome</keyword>
<feature type="chain" id="PRO_5013923634" evidence="2">
    <location>
        <begin position="22"/>
        <end position="462"/>
    </location>
</feature>
<dbReference type="PRINTS" id="PR00724">
    <property type="entry name" value="CRBOXYPTASEC"/>
</dbReference>
<sequence length="462" mass="53411">MLFSHTELLLILVFFNTLGLSQNLIEYLPGFPDKLPFKLETGYIGVGENQEVQLFYYFIESESNPEDDPLMLWHTGGPAPNTFCLLITFSYFIYVGPLIFDHANSDGSLPTLMLNKYAWTKVVNIIFIDQPAGTGFSYTKTSKAYYSSDTLSAALNYEFLIKWLINHPKYIENPLYIGGDSFSGIIVPLVVIEVYNGVEARNKPLLNMKGYVLGNPHMSQYIDINRRIPYAHRMGLLSDRLYQATHSSKENCRGNYMNVDSENILCRSDLERINQCLTKVNLEQILERWCESLWKGKQDVLSWNIIPTYGRENPVNYLRSVVSLTKCRFALYIHFHTWANNKSVQKALHIHKGTITEWVRRNQTIRDITSGPDETIPYIHNVPRTVNYHKDFIRKTCRALIFSGDHDMAIPHTSTEKWIESLELPILSDWRPWFVDHQIAGLVFKPRDIPHTMPFACLNINR</sequence>
<evidence type="ECO:0000256" key="2">
    <source>
        <dbReference type="SAM" id="SignalP"/>
    </source>
</evidence>
<dbReference type="GO" id="GO:0004185">
    <property type="term" value="F:serine-type carboxypeptidase activity"/>
    <property type="evidence" value="ECO:0007669"/>
    <property type="project" value="InterPro"/>
</dbReference>
<keyword evidence="3" id="KW-0378">Hydrolase</keyword>
<feature type="signal peptide" evidence="2">
    <location>
        <begin position="1"/>
        <end position="21"/>
    </location>
</feature>
<keyword evidence="2" id="KW-0732">Signal</keyword>
<dbReference type="SUPFAM" id="SSF53474">
    <property type="entry name" value="alpha/beta-Hydrolases"/>
    <property type="match status" value="1"/>
</dbReference>
<dbReference type="EMBL" id="NKXS01007949">
    <property type="protein sequence ID" value="PIM98942.1"/>
    <property type="molecule type" value="Genomic_DNA"/>
</dbReference>
<dbReference type="Pfam" id="PF00450">
    <property type="entry name" value="Peptidase_S10"/>
    <property type="match status" value="1"/>
</dbReference>
<dbReference type="Gene3D" id="3.40.50.12670">
    <property type="match status" value="1"/>
</dbReference>
<dbReference type="Proteomes" id="UP000231279">
    <property type="component" value="Unassembled WGS sequence"/>
</dbReference>
<dbReference type="AlphaFoldDB" id="A0A2G9G0W3"/>
<dbReference type="GO" id="GO:0019748">
    <property type="term" value="P:secondary metabolic process"/>
    <property type="evidence" value="ECO:0007669"/>
    <property type="project" value="TreeGrafter"/>
</dbReference>
<keyword evidence="3" id="KW-0645">Protease</keyword>
<organism evidence="3 4">
    <name type="scientific">Handroanthus impetiginosus</name>
    <dbReference type="NCBI Taxonomy" id="429701"/>
    <lineage>
        <taxon>Eukaryota</taxon>
        <taxon>Viridiplantae</taxon>
        <taxon>Streptophyta</taxon>
        <taxon>Embryophyta</taxon>
        <taxon>Tracheophyta</taxon>
        <taxon>Spermatophyta</taxon>
        <taxon>Magnoliopsida</taxon>
        <taxon>eudicotyledons</taxon>
        <taxon>Gunneridae</taxon>
        <taxon>Pentapetalae</taxon>
        <taxon>asterids</taxon>
        <taxon>lamiids</taxon>
        <taxon>Lamiales</taxon>
        <taxon>Bignoniaceae</taxon>
        <taxon>Crescentiina</taxon>
        <taxon>Tabebuia alliance</taxon>
        <taxon>Handroanthus</taxon>
    </lineage>
</organism>